<proteinExistence type="predicted"/>
<comment type="caution">
    <text evidence="1">The sequence shown here is derived from an EMBL/GenBank/DDBJ whole genome shotgun (WGS) entry which is preliminary data.</text>
</comment>
<evidence type="ECO:0000313" key="2">
    <source>
        <dbReference type="Proteomes" id="UP000596932"/>
    </source>
</evidence>
<keyword evidence="2" id="KW-1185">Reference proteome</keyword>
<dbReference type="EMBL" id="JACFYX010000011">
    <property type="protein sequence ID" value="MBG0836105.1"/>
    <property type="molecule type" value="Genomic_DNA"/>
</dbReference>
<dbReference type="AlphaFoldDB" id="A0A931D2G6"/>
<organism evidence="1 2">
    <name type="scientific">Pseudomonas chaetocerotis</name>
    <dbReference type="NCBI Taxonomy" id="2758695"/>
    <lineage>
        <taxon>Bacteria</taxon>
        <taxon>Pseudomonadati</taxon>
        <taxon>Pseudomonadota</taxon>
        <taxon>Gammaproteobacteria</taxon>
        <taxon>Pseudomonadales</taxon>
        <taxon>Pseudomonadaceae</taxon>
        <taxon>Pseudomonas</taxon>
    </lineage>
</organism>
<accession>A0A931D2G6</accession>
<dbReference type="RefSeq" id="WP_196475412.1">
    <property type="nucleotide sequence ID" value="NZ_JACFYX020000005.1"/>
</dbReference>
<name>A0A931D2G6_9PSED</name>
<evidence type="ECO:0000313" key="1">
    <source>
        <dbReference type="EMBL" id="MBG0836105.1"/>
    </source>
</evidence>
<sequence length="101" mass="11394">MNWVRDSKTLKDFLSLVIVHAPDDFPEEDYLKADEQLNLERAFAELRKGVTVLASSNSKIEVDSKLNAILDKALLAYRSGDDIQGAHTLHEFEKIAFSKDS</sequence>
<dbReference type="Proteomes" id="UP000596932">
    <property type="component" value="Unassembled WGS sequence"/>
</dbReference>
<protein>
    <submittedName>
        <fullName evidence="1">Uncharacterized protein</fullName>
    </submittedName>
</protein>
<reference evidence="1" key="1">
    <citation type="submission" date="2020-07" db="EMBL/GenBank/DDBJ databases">
        <title>Pseudomonas chaetoceroseae sp. nov., a new member of the Pseudomonas oleovorans group isolated from a culture of Chaetoceros calcitrans.</title>
        <authorList>
            <person name="Girard L."/>
            <person name="Lood C."/>
            <person name="De Mot R."/>
            <person name="Baudart J."/>
        </authorList>
    </citation>
    <scope>NUCLEOTIDE SEQUENCE</scope>
    <source>
        <strain evidence="1">536</strain>
    </source>
</reference>
<gene>
    <name evidence="1" type="ORF">H3221_13420</name>
</gene>